<protein>
    <recommendedName>
        <fullName evidence="1">DUF6734 domain-containing protein</fullName>
    </recommendedName>
</protein>
<dbReference type="InterPro" id="IPR046621">
    <property type="entry name" value="DUF6734"/>
</dbReference>
<dbReference type="Pfam" id="PF20508">
    <property type="entry name" value="DUF6734"/>
    <property type="match status" value="1"/>
</dbReference>
<evidence type="ECO:0000259" key="1">
    <source>
        <dbReference type="Pfam" id="PF20508"/>
    </source>
</evidence>
<dbReference type="EMBL" id="JAAMPU010000104">
    <property type="protein sequence ID" value="NMH28013.1"/>
    <property type="molecule type" value="Genomic_DNA"/>
</dbReference>
<sequence length="420" mass="49700">MIIQSFWSKPFLNDSKDPNSRFKGGWLSEKYFYYSMTLSCLKFKQYYGHVKLYTDKAGEEILSGKLGIPYSEYDNRLNLLDEYPEKLWAFPKLYCYQLQTEPFIHADTDVFIWEKFPETLTGSALFCQNIEENFPIYGDALNEILAIFNWVPTELINTLYKYKGVKAFNAGIIGGTNLDYFKELYARSEKFIQRNLDKFEDIDVGIFNMIYEQQLGYAIAEKRNITPECLFDDVDANFTRLTNFHLAPFLYRYVHAIGMAKKSQHACEQIEALLMYEFPEEYQKVRANGEKHLLWKPGYEISERRKEFLFSMFRFVREKSDSDICKLRFHINPTVKITEGEPIQVTFTSPQKSIEETIELNDWDNMLLYFEESMSIDELSRELMLDDDISSKYTPRQLQEKLMSFVFDKCLLHELLIPEF</sequence>
<organism evidence="2 3">
    <name type="scientific">Flavobacterium silvaticum</name>
    <dbReference type="NCBI Taxonomy" id="1852020"/>
    <lineage>
        <taxon>Bacteria</taxon>
        <taxon>Pseudomonadati</taxon>
        <taxon>Bacteroidota</taxon>
        <taxon>Flavobacteriia</taxon>
        <taxon>Flavobacteriales</taxon>
        <taxon>Flavobacteriaceae</taxon>
        <taxon>Flavobacterium</taxon>
    </lineage>
</organism>
<name>A0A972FT59_9FLAO</name>
<keyword evidence="3" id="KW-1185">Reference proteome</keyword>
<dbReference type="AlphaFoldDB" id="A0A972FT59"/>
<dbReference type="RefSeq" id="WP_169527127.1">
    <property type="nucleotide sequence ID" value="NZ_JAAMPU010000104.1"/>
</dbReference>
<reference evidence="2" key="1">
    <citation type="submission" date="2020-02" db="EMBL/GenBank/DDBJ databases">
        <title>Flavobacterium sp. genome.</title>
        <authorList>
            <person name="Jung H.S."/>
            <person name="Baek J.H."/>
            <person name="Jeon C.O."/>
        </authorList>
    </citation>
    <scope>NUCLEOTIDE SEQUENCE</scope>
    <source>
        <strain evidence="2">SE-s28</strain>
    </source>
</reference>
<dbReference type="Proteomes" id="UP000712080">
    <property type="component" value="Unassembled WGS sequence"/>
</dbReference>
<comment type="caution">
    <text evidence="2">The sequence shown here is derived from an EMBL/GenBank/DDBJ whole genome shotgun (WGS) entry which is preliminary data.</text>
</comment>
<proteinExistence type="predicted"/>
<gene>
    <name evidence="2" type="ORF">G6047_08210</name>
</gene>
<evidence type="ECO:0000313" key="3">
    <source>
        <dbReference type="Proteomes" id="UP000712080"/>
    </source>
</evidence>
<feature type="domain" description="DUF6734" evidence="1">
    <location>
        <begin position="2"/>
        <end position="286"/>
    </location>
</feature>
<evidence type="ECO:0000313" key="2">
    <source>
        <dbReference type="EMBL" id="NMH28013.1"/>
    </source>
</evidence>
<accession>A0A972FT59</accession>